<dbReference type="PANTHER" id="PTHR47163">
    <property type="entry name" value="DDE_TNP_IS1595 DOMAIN-CONTAINING PROTEIN"/>
    <property type="match status" value="1"/>
</dbReference>
<keyword evidence="3" id="KW-1185">Reference proteome</keyword>
<dbReference type="AlphaFoldDB" id="A0A6J8A3F8"/>
<accession>A0A6J8A3F8</accession>
<dbReference type="PANTHER" id="PTHR47163:SF2">
    <property type="entry name" value="SI:DKEY-17M8.2"/>
    <property type="match status" value="1"/>
</dbReference>
<dbReference type="EMBL" id="CACVKT020000569">
    <property type="protein sequence ID" value="CAC5360604.1"/>
    <property type="molecule type" value="Genomic_DNA"/>
</dbReference>
<dbReference type="Pfam" id="PF12762">
    <property type="entry name" value="DDE_Tnp_IS1595"/>
    <property type="match status" value="1"/>
</dbReference>
<evidence type="ECO:0000313" key="3">
    <source>
        <dbReference type="Proteomes" id="UP000507470"/>
    </source>
</evidence>
<dbReference type="InterPro" id="IPR024445">
    <property type="entry name" value="Tnp_ISXO2-like"/>
</dbReference>
<gene>
    <name evidence="2" type="ORF">MCOR_3022</name>
</gene>
<sequence>MQDANGPTSSTSDGCGGAILIRDVQKGALLEQFVLAHSLKSSVVYSDQWRAYNKIQDDLNLEHAVVNHCLHFVDPDTGIHTQIIESYWAKAKYKLKEMIGVSSDALPSYLVDKRMWRERWGKTGEKTKNIGIKFNTSIVNNFVNGKYIQVAFWCLS</sequence>
<reference evidence="2 3" key="1">
    <citation type="submission" date="2020-06" db="EMBL/GenBank/DDBJ databases">
        <authorList>
            <person name="Li R."/>
            <person name="Bekaert M."/>
        </authorList>
    </citation>
    <scope>NUCLEOTIDE SEQUENCE [LARGE SCALE GENOMIC DNA]</scope>
    <source>
        <strain evidence="3">wild</strain>
    </source>
</reference>
<evidence type="ECO:0000259" key="1">
    <source>
        <dbReference type="Pfam" id="PF12762"/>
    </source>
</evidence>
<dbReference type="OrthoDB" id="10062329at2759"/>
<dbReference type="Proteomes" id="UP000507470">
    <property type="component" value="Unassembled WGS sequence"/>
</dbReference>
<organism evidence="2 3">
    <name type="scientific">Mytilus coruscus</name>
    <name type="common">Sea mussel</name>
    <dbReference type="NCBI Taxonomy" id="42192"/>
    <lineage>
        <taxon>Eukaryota</taxon>
        <taxon>Metazoa</taxon>
        <taxon>Spiralia</taxon>
        <taxon>Lophotrochozoa</taxon>
        <taxon>Mollusca</taxon>
        <taxon>Bivalvia</taxon>
        <taxon>Autobranchia</taxon>
        <taxon>Pteriomorphia</taxon>
        <taxon>Mytilida</taxon>
        <taxon>Mytiloidea</taxon>
        <taxon>Mytilidae</taxon>
        <taxon>Mytilinae</taxon>
        <taxon>Mytilus</taxon>
    </lineage>
</organism>
<dbReference type="InterPro" id="IPR053164">
    <property type="entry name" value="IS1016-like_transposase"/>
</dbReference>
<proteinExistence type="predicted"/>
<feature type="domain" description="ISXO2-like transposase" evidence="1">
    <location>
        <begin position="26"/>
        <end position="109"/>
    </location>
</feature>
<evidence type="ECO:0000313" key="2">
    <source>
        <dbReference type="EMBL" id="CAC5360604.1"/>
    </source>
</evidence>
<name>A0A6J8A3F8_MYTCO</name>
<protein>
    <recommendedName>
        <fullName evidence="1">ISXO2-like transposase domain-containing protein</fullName>
    </recommendedName>
</protein>